<dbReference type="EMBL" id="JBDIME010000004">
    <property type="protein sequence ID" value="MEN2789441.1"/>
    <property type="molecule type" value="Genomic_DNA"/>
</dbReference>
<dbReference type="SUPFAM" id="SSF48452">
    <property type="entry name" value="TPR-like"/>
    <property type="match status" value="2"/>
</dbReference>
<feature type="repeat" description="TPR" evidence="3">
    <location>
        <begin position="1028"/>
        <end position="1061"/>
    </location>
</feature>
<feature type="domain" description="DUF3857" evidence="5">
    <location>
        <begin position="92"/>
        <end position="258"/>
    </location>
</feature>
<comment type="caution">
    <text evidence="6">The sequence shown here is derived from an EMBL/GenBank/DDBJ whole genome shotgun (WGS) entry which is preliminary data.</text>
</comment>
<dbReference type="Pfam" id="PF12969">
    <property type="entry name" value="DUF3857"/>
    <property type="match status" value="1"/>
</dbReference>
<keyword evidence="2 3" id="KW-0802">TPR repeat</keyword>
<feature type="repeat" description="TPR" evidence="3">
    <location>
        <begin position="758"/>
        <end position="791"/>
    </location>
</feature>
<dbReference type="Gene3D" id="1.25.40.10">
    <property type="entry name" value="Tetratricopeptide repeat domain"/>
    <property type="match status" value="4"/>
</dbReference>
<dbReference type="InterPro" id="IPR024618">
    <property type="entry name" value="DUF3857"/>
</dbReference>
<keyword evidence="1" id="KW-0677">Repeat</keyword>
<evidence type="ECO:0000256" key="3">
    <source>
        <dbReference type="PROSITE-ProRule" id="PRU00339"/>
    </source>
</evidence>
<proteinExistence type="predicted"/>
<dbReference type="InterPro" id="IPR019734">
    <property type="entry name" value="TPR_rpt"/>
</dbReference>
<organism evidence="6 7">
    <name type="scientific">Sphingomonas oligophenolica</name>
    <dbReference type="NCBI Taxonomy" id="301154"/>
    <lineage>
        <taxon>Bacteria</taxon>
        <taxon>Pseudomonadati</taxon>
        <taxon>Pseudomonadota</taxon>
        <taxon>Alphaproteobacteria</taxon>
        <taxon>Sphingomonadales</taxon>
        <taxon>Sphingomonadaceae</taxon>
        <taxon>Sphingomonas</taxon>
    </lineage>
</organism>
<protein>
    <submittedName>
        <fullName evidence="6">Tetratricopeptide repeat protein</fullName>
    </submittedName>
</protein>
<evidence type="ECO:0000313" key="7">
    <source>
        <dbReference type="Proteomes" id="UP001419910"/>
    </source>
</evidence>
<dbReference type="PANTHER" id="PTHR44858">
    <property type="entry name" value="TETRATRICOPEPTIDE REPEAT PROTEIN 6"/>
    <property type="match status" value="1"/>
</dbReference>
<evidence type="ECO:0000256" key="2">
    <source>
        <dbReference type="ARBA" id="ARBA00022803"/>
    </source>
</evidence>
<dbReference type="InterPro" id="IPR050498">
    <property type="entry name" value="Ycf3"/>
</dbReference>
<feature type="repeat" description="TPR" evidence="3">
    <location>
        <begin position="1062"/>
        <end position="1095"/>
    </location>
</feature>
<dbReference type="SMART" id="SM00028">
    <property type="entry name" value="TPR"/>
    <property type="match status" value="10"/>
</dbReference>
<dbReference type="RefSeq" id="WP_343887258.1">
    <property type="nucleotide sequence ID" value="NZ_BAAAEH010000002.1"/>
</dbReference>
<name>A0ABU9Y0V4_9SPHN</name>
<dbReference type="Pfam" id="PF13414">
    <property type="entry name" value="TPR_11"/>
    <property type="match status" value="1"/>
</dbReference>
<evidence type="ECO:0000256" key="4">
    <source>
        <dbReference type="SAM" id="SignalP"/>
    </source>
</evidence>
<reference evidence="6 7" key="1">
    <citation type="submission" date="2024-05" db="EMBL/GenBank/DDBJ databases">
        <authorList>
            <person name="Liu Q."/>
            <person name="Xin Y.-H."/>
        </authorList>
    </citation>
    <scope>NUCLEOTIDE SEQUENCE [LARGE SCALE GENOMIC DNA]</scope>
    <source>
        <strain evidence="6 7">CGMCC 1.10181</strain>
    </source>
</reference>
<feature type="chain" id="PRO_5045610133" evidence="4">
    <location>
        <begin position="40"/>
        <end position="1118"/>
    </location>
</feature>
<accession>A0ABU9Y0V4</accession>
<dbReference type="SUPFAM" id="SSF54001">
    <property type="entry name" value="Cysteine proteinases"/>
    <property type="match status" value="1"/>
</dbReference>
<feature type="repeat" description="TPR" evidence="3">
    <location>
        <begin position="690"/>
        <end position="723"/>
    </location>
</feature>
<dbReference type="Pfam" id="PF13432">
    <property type="entry name" value="TPR_16"/>
    <property type="match status" value="2"/>
</dbReference>
<gene>
    <name evidence="6" type="ORF">ABC974_07390</name>
</gene>
<dbReference type="Gene3D" id="2.60.40.3140">
    <property type="match status" value="1"/>
</dbReference>
<dbReference type="InterPro" id="IPR038765">
    <property type="entry name" value="Papain-like_cys_pep_sf"/>
</dbReference>
<dbReference type="PROSITE" id="PS50293">
    <property type="entry name" value="TPR_REGION"/>
    <property type="match status" value="1"/>
</dbReference>
<dbReference type="PROSITE" id="PS50005">
    <property type="entry name" value="TPR"/>
    <property type="match status" value="4"/>
</dbReference>
<evidence type="ECO:0000313" key="6">
    <source>
        <dbReference type="EMBL" id="MEN2789441.1"/>
    </source>
</evidence>
<feature type="signal peptide" evidence="4">
    <location>
        <begin position="1"/>
        <end position="39"/>
    </location>
</feature>
<dbReference type="PANTHER" id="PTHR44858:SF1">
    <property type="entry name" value="UDP-N-ACETYLGLUCOSAMINE--PEPTIDE N-ACETYLGLUCOSAMINYLTRANSFERASE SPINDLY-RELATED"/>
    <property type="match status" value="1"/>
</dbReference>
<keyword evidence="4" id="KW-0732">Signal</keyword>
<keyword evidence="7" id="KW-1185">Reference proteome</keyword>
<dbReference type="InterPro" id="IPR011990">
    <property type="entry name" value="TPR-like_helical_dom_sf"/>
</dbReference>
<sequence length="1118" mass="118721">MRKPASITATNKGQMMKHWVILGCAGMAAAGMSASGAGAADPVAGAARVEKLAFGPAPAWVKPSVIPAPDPKPDEVAVKLLLQDEQYDLTPGHQTRWFENALQIQTPQGLAAGMVSLSWNPDFEAPTIHKLLIRRGDKVIDVLASGQTFIVARRETNMENATIDGELTATIQPEGLQVGDIIDFSASIAGTDPALGRHVEAGTAVWNGFNIARAHMRAQWPASLPVQLRSTGGIAALKPAKAGGIASVELSLDDVKVITPPKGAPARFQYGRSVQISDFSSWAGVADLMGPLFAKASTLAPASPLQAEVAKIKAISPDPVKRAEAALALVQDRVRYVLLATNDGGLIPADADTTWSRRFGDCKGKTVLLLALLHGVGIDAVPVVVSTEIGDGMDARLPAVTLFNHVLVRATIGGRVYWLDGTRLGDKALDALVVPNFHWGLPLVPGTSKLVAMVPPPFAKPQAEISLRIDATAGITVPAPAHAERLLRDDDAIVTNLGIANMTPVDRDKALRAFWKAKYDFIEPKSTSYSFDPAARTLKLVMDGTAKMEWNDGYYETDGVWVGYRADFSRDPGQDQTAPFAVNYPDHTRTRETILLPPGGGTFTVYHGEDVDTAVAGIAYKRHAEIKGNVFTVEEEEHSLAPEFPASEAPAAQEKLRDLFKQTLYVRKPANYILTAAEVDAAMKETPATADAFVERGNMLLDRGRMDEAIADFGKALGLDPKSALALADRGIAHAWKGETALANADLSAAAVIDPRNAVVFRARGMLAMQGGKPAEAVAAYTTSLEIDPGNGFAIEQRAQAHRAAGEIDLAIVDANAAIKRNPRSTDMYLLLANIARNRGDQAGALRQADAVVAANPDLAYAHVVAARIRASSGLRDAAMHDFDRALALEPQGYIYINRSNVRPRTDYAGRLADLEAALKLDPGDFEALVLKAQVQQDQHDYAGAIATLTAAQALHADQPHLLVLRGAAQVKAGNVALGERDFAAAHALSRTASALNDLCWTKSTAGVALASALADCDAALALSPDASAILDSRGFALLRLGRLDDAITSYDRALAGRPTGAESLYGRAVAEARKGDFAKAETDMRAALKVNPDVGTEFEGYGVTMPEVKTGTKPKAS</sequence>
<evidence type="ECO:0000256" key="1">
    <source>
        <dbReference type="ARBA" id="ARBA00022737"/>
    </source>
</evidence>
<dbReference type="Proteomes" id="UP001419910">
    <property type="component" value="Unassembled WGS sequence"/>
</dbReference>
<evidence type="ECO:0000259" key="5">
    <source>
        <dbReference type="Pfam" id="PF12969"/>
    </source>
</evidence>
<dbReference type="Gene3D" id="3.10.620.30">
    <property type="match status" value="1"/>
</dbReference>